<keyword evidence="1" id="KW-0732">Signal</keyword>
<name>A0A7C4AI54_9BACT</name>
<gene>
    <name evidence="2" type="ORF">ENR59_10415</name>
</gene>
<evidence type="ECO:0008006" key="3">
    <source>
        <dbReference type="Google" id="ProtNLM"/>
    </source>
</evidence>
<protein>
    <recommendedName>
        <fullName evidence="3">Tetratricopeptide repeat protein</fullName>
    </recommendedName>
</protein>
<feature type="signal peptide" evidence="1">
    <location>
        <begin position="1"/>
        <end position="30"/>
    </location>
</feature>
<evidence type="ECO:0000256" key="1">
    <source>
        <dbReference type="SAM" id="SignalP"/>
    </source>
</evidence>
<reference evidence="2" key="1">
    <citation type="journal article" date="2020" name="mSystems">
        <title>Genome- and Community-Level Interaction Insights into Carbon Utilization and Element Cycling Functions of Hydrothermarchaeota in Hydrothermal Sediment.</title>
        <authorList>
            <person name="Zhou Z."/>
            <person name="Liu Y."/>
            <person name="Xu W."/>
            <person name="Pan J."/>
            <person name="Luo Z.H."/>
            <person name="Li M."/>
        </authorList>
    </citation>
    <scope>NUCLEOTIDE SEQUENCE [LARGE SCALE GENOMIC DNA]</scope>
    <source>
        <strain evidence="2">SpSt-413</strain>
    </source>
</reference>
<dbReference type="EMBL" id="DSRP01000724">
    <property type="protein sequence ID" value="HGG93345.1"/>
    <property type="molecule type" value="Genomic_DNA"/>
</dbReference>
<accession>A0A7C4AI54</accession>
<feature type="chain" id="PRO_5028394297" description="Tetratricopeptide repeat protein" evidence="1">
    <location>
        <begin position="31"/>
        <end position="172"/>
    </location>
</feature>
<dbReference type="PROSITE" id="PS51257">
    <property type="entry name" value="PROKAR_LIPOPROTEIN"/>
    <property type="match status" value="1"/>
</dbReference>
<sequence>MKYRLLPVLCLCLVLTGCSLFGSSSSGVSAPAQPGKREQVMEFLDAGRAKAALVVADELVRDEPDDYQNWLTRNAVRVVLRDYEGAQADNAKALEVFEATRNRFPQAQRNYRLAKIEESMALTALIASRRAESADKRLELEKAFELHAAKVKELDEELWNGLRVLSGKPGDK</sequence>
<comment type="caution">
    <text evidence="2">The sequence shown here is derived from an EMBL/GenBank/DDBJ whole genome shotgun (WGS) entry which is preliminary data.</text>
</comment>
<evidence type="ECO:0000313" key="2">
    <source>
        <dbReference type="EMBL" id="HGG93345.1"/>
    </source>
</evidence>
<organism evidence="2">
    <name type="scientific">Fundidesulfovibrio putealis</name>
    <dbReference type="NCBI Taxonomy" id="270496"/>
    <lineage>
        <taxon>Bacteria</taxon>
        <taxon>Pseudomonadati</taxon>
        <taxon>Thermodesulfobacteriota</taxon>
        <taxon>Desulfovibrionia</taxon>
        <taxon>Desulfovibrionales</taxon>
        <taxon>Desulfovibrionaceae</taxon>
        <taxon>Fundidesulfovibrio</taxon>
    </lineage>
</organism>
<proteinExistence type="predicted"/>
<dbReference type="AlphaFoldDB" id="A0A7C4AI54"/>